<keyword evidence="1" id="KW-1133">Transmembrane helix</keyword>
<dbReference type="Proteomes" id="UP000006334">
    <property type="component" value="Unassembled WGS sequence"/>
</dbReference>
<evidence type="ECO:0000313" key="3">
    <source>
        <dbReference type="Proteomes" id="UP000006334"/>
    </source>
</evidence>
<dbReference type="OrthoDB" id="6335804at2"/>
<sequence length="319" mass="36444">MLNNLKLAQSRFNIYAYSSLALLLMSFSVLSDTKQFGVKLDSQFRFDDRSGSDERYQYRIRLYPHMYLDSEKQWSVNAFVATGEGFSSSHNTIDDGSSDHAYLRRFYMRYENGENKTEFGVIPTYKGRVSSTGLSKDGFIAGVRQVTKMQNGRLELVVGDLDQTLARNAFSDINDLNYVELEYSSALNSQFNFEISADHVLKQNFVRGELRYARNAETTYAFELINRLNSSANKIVVSVQTSFTLFAQSADLFSYYAYASDDFGQRIELIEDFLATGHGVAFELESSFASNFPLDWFAKFEAFENNTRIQLGIKYGFDL</sequence>
<dbReference type="AlphaFoldDB" id="K6YZV7"/>
<dbReference type="eggNOG" id="ENOG502ZC8Z">
    <property type="taxonomic scope" value="Bacteria"/>
</dbReference>
<feature type="transmembrane region" description="Helical" evidence="1">
    <location>
        <begin position="12"/>
        <end position="30"/>
    </location>
</feature>
<reference evidence="2 3" key="1">
    <citation type="journal article" date="2017" name="Antonie Van Leeuwenhoek">
        <title>Rhizobium rhizosphaerae sp. nov., a novel species isolated from rice rhizosphere.</title>
        <authorList>
            <person name="Zhao J.J."/>
            <person name="Zhang J."/>
            <person name="Zhang R.J."/>
            <person name="Zhang C.W."/>
            <person name="Yin H.Q."/>
            <person name="Zhang X.X."/>
        </authorList>
    </citation>
    <scope>NUCLEOTIDE SEQUENCE [LARGE SCALE GENOMIC DNA]</scope>
    <source>
        <strain evidence="2 3">E3</strain>
    </source>
</reference>
<keyword evidence="3" id="KW-1185">Reference proteome</keyword>
<keyword evidence="1" id="KW-0812">Transmembrane</keyword>
<dbReference type="STRING" id="1127673.GLIP_4139"/>
<proteinExistence type="predicted"/>
<keyword evidence="1" id="KW-0472">Membrane</keyword>
<evidence type="ECO:0000313" key="2">
    <source>
        <dbReference type="EMBL" id="GAC16750.1"/>
    </source>
</evidence>
<evidence type="ECO:0000256" key="1">
    <source>
        <dbReference type="SAM" id="Phobius"/>
    </source>
</evidence>
<comment type="caution">
    <text evidence="2">The sequence shown here is derived from an EMBL/GenBank/DDBJ whole genome shotgun (WGS) entry which is preliminary data.</text>
</comment>
<dbReference type="RefSeq" id="WP_008846552.1">
    <property type="nucleotide sequence ID" value="NZ_BAEN01000076.1"/>
</dbReference>
<gene>
    <name evidence="2" type="ORF">GLIP_4139</name>
</gene>
<dbReference type="EMBL" id="BAEN01000076">
    <property type="protein sequence ID" value="GAC16750.1"/>
    <property type="molecule type" value="Genomic_DNA"/>
</dbReference>
<protein>
    <submittedName>
        <fullName evidence="2">Uncharacterized protein</fullName>
    </submittedName>
</protein>
<accession>K6YZV7</accession>
<name>K6YZV7_9ALTE</name>
<organism evidence="2 3">
    <name type="scientific">Aliiglaciecola lipolytica E3</name>
    <dbReference type="NCBI Taxonomy" id="1127673"/>
    <lineage>
        <taxon>Bacteria</taxon>
        <taxon>Pseudomonadati</taxon>
        <taxon>Pseudomonadota</taxon>
        <taxon>Gammaproteobacteria</taxon>
        <taxon>Alteromonadales</taxon>
        <taxon>Alteromonadaceae</taxon>
        <taxon>Aliiglaciecola</taxon>
    </lineage>
</organism>